<reference evidence="2" key="2">
    <citation type="submission" date="2015-01" db="EMBL/GenBank/DDBJ databases">
        <title>Evolutionary Origins and Diversification of the Mycorrhizal Mutualists.</title>
        <authorList>
            <consortium name="DOE Joint Genome Institute"/>
            <consortium name="Mycorrhizal Genomics Consortium"/>
            <person name="Kohler A."/>
            <person name="Kuo A."/>
            <person name="Nagy L.G."/>
            <person name="Floudas D."/>
            <person name="Copeland A."/>
            <person name="Barry K.W."/>
            <person name="Cichocki N."/>
            <person name="Veneault-Fourrey C."/>
            <person name="LaButti K."/>
            <person name="Lindquist E.A."/>
            <person name="Lipzen A."/>
            <person name="Lundell T."/>
            <person name="Morin E."/>
            <person name="Murat C."/>
            <person name="Riley R."/>
            <person name="Ohm R."/>
            <person name="Sun H."/>
            <person name="Tunlid A."/>
            <person name="Henrissat B."/>
            <person name="Grigoriev I.V."/>
            <person name="Hibbett D.S."/>
            <person name="Martin F."/>
        </authorList>
    </citation>
    <scope>NUCLEOTIDE SEQUENCE [LARGE SCALE GENOMIC DNA]</scope>
    <source>
        <strain evidence="2">Marx 270</strain>
    </source>
</reference>
<gene>
    <name evidence="1" type="ORF">M404DRAFT_516388</name>
</gene>
<protein>
    <submittedName>
        <fullName evidence="1">Uncharacterized protein</fullName>
    </submittedName>
</protein>
<evidence type="ECO:0000313" key="1">
    <source>
        <dbReference type="EMBL" id="KIN93320.1"/>
    </source>
</evidence>
<keyword evidence="2" id="KW-1185">Reference proteome</keyword>
<evidence type="ECO:0000313" key="2">
    <source>
        <dbReference type="Proteomes" id="UP000054217"/>
    </source>
</evidence>
<dbReference type="Proteomes" id="UP000054217">
    <property type="component" value="Unassembled WGS sequence"/>
</dbReference>
<reference evidence="1 2" key="1">
    <citation type="submission" date="2014-04" db="EMBL/GenBank/DDBJ databases">
        <authorList>
            <consortium name="DOE Joint Genome Institute"/>
            <person name="Kuo A."/>
            <person name="Kohler A."/>
            <person name="Costa M.D."/>
            <person name="Nagy L.G."/>
            <person name="Floudas D."/>
            <person name="Copeland A."/>
            <person name="Barry K.W."/>
            <person name="Cichocki N."/>
            <person name="Veneault-Fourrey C."/>
            <person name="LaButti K."/>
            <person name="Lindquist E.A."/>
            <person name="Lipzen A."/>
            <person name="Lundell T."/>
            <person name="Morin E."/>
            <person name="Murat C."/>
            <person name="Sun H."/>
            <person name="Tunlid A."/>
            <person name="Henrissat B."/>
            <person name="Grigoriev I.V."/>
            <person name="Hibbett D.S."/>
            <person name="Martin F."/>
            <person name="Nordberg H.P."/>
            <person name="Cantor M.N."/>
            <person name="Hua S.X."/>
        </authorList>
    </citation>
    <scope>NUCLEOTIDE SEQUENCE [LARGE SCALE GENOMIC DNA]</scope>
    <source>
        <strain evidence="1 2">Marx 270</strain>
    </source>
</reference>
<proteinExistence type="predicted"/>
<name>A0A0C3NBX3_PISTI</name>
<dbReference type="EMBL" id="KN832182">
    <property type="protein sequence ID" value="KIN93320.1"/>
    <property type="molecule type" value="Genomic_DNA"/>
</dbReference>
<dbReference type="AlphaFoldDB" id="A0A0C3NBX3"/>
<sequence length="152" mass="17118">MGWEGVSIHLPLTHHSRSRYYFTLSHLLSRRAVTSPISLSGHADPSCCVTLFGPWGYIYRCYMYAQGISSFPSFFLSPSSCIRAYAWLFNPTRLSTFCLVVIRPECAHPYRGEFQHLFCFLWHGLTGMVSSSSNFGRVVLLGLALSLLMLPG</sequence>
<accession>A0A0C3NBX3</accession>
<dbReference type="HOGENOM" id="CLU_1723130_0_0_1"/>
<dbReference type="InParanoid" id="A0A0C3NBX3"/>
<organism evidence="1 2">
    <name type="scientific">Pisolithus tinctorius Marx 270</name>
    <dbReference type="NCBI Taxonomy" id="870435"/>
    <lineage>
        <taxon>Eukaryota</taxon>
        <taxon>Fungi</taxon>
        <taxon>Dikarya</taxon>
        <taxon>Basidiomycota</taxon>
        <taxon>Agaricomycotina</taxon>
        <taxon>Agaricomycetes</taxon>
        <taxon>Agaricomycetidae</taxon>
        <taxon>Boletales</taxon>
        <taxon>Sclerodermatineae</taxon>
        <taxon>Pisolithaceae</taxon>
        <taxon>Pisolithus</taxon>
    </lineage>
</organism>